<evidence type="ECO:0000313" key="1">
    <source>
        <dbReference type="EMBL" id="WGF39552.1"/>
    </source>
</evidence>
<dbReference type="EMBL" id="CP122283">
    <property type="protein sequence ID" value="WGF39552.1"/>
    <property type="molecule type" value="Genomic_DNA"/>
</dbReference>
<dbReference type="Proteomes" id="UP001244564">
    <property type="component" value="Chromosome"/>
</dbReference>
<name>A0ABY8KJ95_9BACI</name>
<keyword evidence="2" id="KW-1185">Reference proteome</keyword>
<organism evidence="1 2">
    <name type="scientific">Lysinibacillus capsici</name>
    <dbReference type="NCBI Taxonomy" id="2115968"/>
    <lineage>
        <taxon>Bacteria</taxon>
        <taxon>Bacillati</taxon>
        <taxon>Bacillota</taxon>
        <taxon>Bacilli</taxon>
        <taxon>Bacillales</taxon>
        <taxon>Bacillaceae</taxon>
        <taxon>Lysinibacillus</taxon>
    </lineage>
</organism>
<protein>
    <submittedName>
        <fullName evidence="1">Aconitate hydratase</fullName>
    </submittedName>
</protein>
<dbReference type="InterPro" id="IPR058600">
    <property type="entry name" value="YhjD-like"/>
</dbReference>
<accession>A0ABY8KJ95</accession>
<dbReference type="Pfam" id="PF26325">
    <property type="entry name" value="YhjD"/>
    <property type="match status" value="1"/>
</dbReference>
<evidence type="ECO:0000313" key="2">
    <source>
        <dbReference type="Proteomes" id="UP001244564"/>
    </source>
</evidence>
<sequence length="117" mass="13854">MMDVINGEQRRLLHQYLLLDLAVKSLQHDLTVAEHFKMKRVFLPAMDALLKQLHKDYFQLKRQLAQQKIRLVCWHRIDDYFSDVQVATAGNDEVLRYANQALKTQVEELMNKHLHNA</sequence>
<gene>
    <name evidence="1" type="ORF">QBO96_04595</name>
</gene>
<proteinExistence type="predicted"/>
<reference evidence="1 2" key="1">
    <citation type="submission" date="2023-04" db="EMBL/GenBank/DDBJ databases">
        <title>Genomic of Lysinibacillus capsici TSBLM.</title>
        <authorList>
            <person name="Hu X.S."/>
            <person name="Yu C.H."/>
        </authorList>
    </citation>
    <scope>NUCLEOTIDE SEQUENCE [LARGE SCALE GENOMIC DNA]</scope>
    <source>
        <strain evidence="1 2">TSBLM</strain>
    </source>
</reference>
<dbReference type="RefSeq" id="WP_279495246.1">
    <property type="nucleotide sequence ID" value="NZ_CP122283.1"/>
</dbReference>